<dbReference type="Proteomes" id="UP000261828">
    <property type="component" value="Unassembled WGS sequence"/>
</dbReference>
<protein>
    <recommendedName>
        <fullName evidence="3">DUF3575 domain-containing protein</fullName>
    </recommendedName>
</protein>
<keyword evidence="2" id="KW-1185">Reference proteome</keyword>
<accession>A0A371JP32</accession>
<dbReference type="AlphaFoldDB" id="A0A371JP32"/>
<evidence type="ECO:0000313" key="2">
    <source>
        <dbReference type="Proteomes" id="UP000261828"/>
    </source>
</evidence>
<organism evidence="1 2">
    <name type="scientific">Flagellimonas nanhaiensis</name>
    <dbReference type="NCBI Taxonomy" id="2292706"/>
    <lineage>
        <taxon>Bacteria</taxon>
        <taxon>Pseudomonadati</taxon>
        <taxon>Bacteroidota</taxon>
        <taxon>Flavobacteriia</taxon>
        <taxon>Flavobacteriales</taxon>
        <taxon>Flavobacteriaceae</taxon>
        <taxon>Flagellimonas</taxon>
    </lineage>
</organism>
<evidence type="ECO:0000313" key="1">
    <source>
        <dbReference type="EMBL" id="RDY59292.1"/>
    </source>
</evidence>
<reference evidence="1 2" key="1">
    <citation type="submission" date="2018-08" db="EMBL/GenBank/DDBJ databases">
        <title>Muricauda nanhaiensis sp. nov., isolated from seawater of the South China Sea.</title>
        <authorList>
            <person name="Dang Y."/>
        </authorList>
    </citation>
    <scope>NUCLEOTIDE SEQUENCE [LARGE SCALE GENOMIC DNA]</scope>
    <source>
        <strain evidence="1 2">SM1704</strain>
    </source>
</reference>
<name>A0A371JP32_9FLAO</name>
<comment type="caution">
    <text evidence="1">The sequence shown here is derived from an EMBL/GenBank/DDBJ whole genome shotgun (WGS) entry which is preliminary data.</text>
</comment>
<proteinExistence type="predicted"/>
<sequence>MLDDENHLTGKSTNIICLQKEEIMKVLFFSISLIFFLGLSYGQTDHKTTVGFELDAVPYIFKGYYGSVWVGHDHFRYRAVITKIETPDFVLEDGFTNNEMRVYAAIVDYFFKPSFEGWWIGPGLEYWDAKIQTDAELQTAEYNNIIFTIGGGYVWKFYKNFYLNPWVAGHLRVAGDKEVMVDQSTFETPVFIPEISLKLGWHF</sequence>
<evidence type="ECO:0008006" key="3">
    <source>
        <dbReference type="Google" id="ProtNLM"/>
    </source>
</evidence>
<dbReference type="EMBL" id="QTJX01000002">
    <property type="protein sequence ID" value="RDY59292.1"/>
    <property type="molecule type" value="Genomic_DNA"/>
</dbReference>
<gene>
    <name evidence="1" type="ORF">DX873_07800</name>
</gene>